<evidence type="ECO:0000256" key="6">
    <source>
        <dbReference type="ARBA" id="ARBA00023136"/>
    </source>
</evidence>
<feature type="transmembrane region" description="Helical" evidence="8">
    <location>
        <begin position="283"/>
        <end position="302"/>
    </location>
</feature>
<feature type="transmembrane region" description="Helical" evidence="8">
    <location>
        <begin position="60"/>
        <end position="80"/>
    </location>
</feature>
<feature type="transmembrane region" description="Helical" evidence="8">
    <location>
        <begin position="250"/>
        <end position="271"/>
    </location>
</feature>
<dbReference type="AlphaFoldDB" id="A0A1Y1XMU3"/>
<dbReference type="PANTHER" id="PTHR10332">
    <property type="entry name" value="EQUILIBRATIVE NUCLEOSIDE TRANSPORTER"/>
    <property type="match status" value="1"/>
</dbReference>
<dbReference type="InterPro" id="IPR036259">
    <property type="entry name" value="MFS_trans_sf"/>
</dbReference>
<feature type="transmembrane region" description="Helical" evidence="8">
    <location>
        <begin position="120"/>
        <end position="143"/>
    </location>
</feature>
<accession>A0A1Y1XMU3</accession>
<dbReference type="Pfam" id="PF01733">
    <property type="entry name" value="Nucleoside_tran"/>
    <property type="match status" value="1"/>
</dbReference>
<evidence type="ECO:0000256" key="2">
    <source>
        <dbReference type="ARBA" id="ARBA00007965"/>
    </source>
</evidence>
<dbReference type="GO" id="GO:0005886">
    <property type="term" value="C:plasma membrane"/>
    <property type="evidence" value="ECO:0007669"/>
    <property type="project" value="TreeGrafter"/>
</dbReference>
<dbReference type="STRING" id="1754192.A0A1Y1XMU3"/>
<feature type="transmembrane region" description="Helical" evidence="8">
    <location>
        <begin position="395"/>
        <end position="418"/>
    </location>
</feature>
<evidence type="ECO:0000256" key="4">
    <source>
        <dbReference type="ARBA" id="ARBA00022692"/>
    </source>
</evidence>
<reference evidence="9 10" key="2">
    <citation type="submission" date="2016-08" db="EMBL/GenBank/DDBJ databases">
        <title>Pervasive Adenine N6-methylation of Active Genes in Fungi.</title>
        <authorList>
            <consortium name="DOE Joint Genome Institute"/>
            <person name="Mondo S.J."/>
            <person name="Dannebaum R.O."/>
            <person name="Kuo R.C."/>
            <person name="Labutti K."/>
            <person name="Haridas S."/>
            <person name="Kuo A."/>
            <person name="Salamov A."/>
            <person name="Ahrendt S.R."/>
            <person name="Lipzen A."/>
            <person name="Sullivan W."/>
            <person name="Andreopoulos W.B."/>
            <person name="Clum A."/>
            <person name="Lindquist E."/>
            <person name="Daum C."/>
            <person name="Ramamoorthy G.K."/>
            <person name="Gryganskyi A."/>
            <person name="Culley D."/>
            <person name="Magnuson J.K."/>
            <person name="James T.Y."/>
            <person name="O'Malley M.A."/>
            <person name="Stajich J.E."/>
            <person name="Spatafora J.W."/>
            <person name="Visel A."/>
            <person name="Grigoriev I.V."/>
        </authorList>
    </citation>
    <scope>NUCLEOTIDE SEQUENCE [LARGE SCALE GENOMIC DNA]</scope>
    <source>
        <strain evidence="9 10">S4</strain>
    </source>
</reference>
<feature type="transmembrane region" description="Helical" evidence="8">
    <location>
        <begin position="28"/>
        <end position="48"/>
    </location>
</feature>
<sequence length="430" mass="48157">MLCAWNLWITAVPFFKNRLSGTIFQDNFQNYISIVFMFTNTLSSYITLKIQQKIDINRRILGSLILLIACFLTTTVLSLISDMNPYLFFIIIMTLIVISAISTAVLQNGGFGLAAQLPNIYMQGIMNGQGLAGAVVVIIQIIIVINTQDTENNTEPEFLKNMYLYFFAVVLITITCLIGYLTVIRKIASKAINDSINNTEIENNGEGASSSNNEEAPLIQHNDNDTNTNEVPITNEQKIIKTFMKIKVQALALFCTFVVTLSLFPSIISGIESINKEKNSNYYNNLFVSIAFLIFTLCDWAGKVMPGHPKFIVRNTKIINTASFSRIIFIFLFMICNVQFKDTYGNPLDRSLPILVQSDFLYFVILFVFSLSNGYISSLLLMITPDLVDDNEKELSGSIMVFVLTFGLASGSLFSFAIRAMLCKCNPFIS</sequence>
<proteinExistence type="inferred from homology"/>
<feature type="transmembrane region" description="Helical" evidence="8">
    <location>
        <begin position="360"/>
        <end position="383"/>
    </location>
</feature>
<dbReference type="EMBL" id="MCFG01000013">
    <property type="protein sequence ID" value="ORX87080.1"/>
    <property type="molecule type" value="Genomic_DNA"/>
</dbReference>
<organism evidence="9 10">
    <name type="scientific">Anaeromyces robustus</name>
    <dbReference type="NCBI Taxonomy" id="1754192"/>
    <lineage>
        <taxon>Eukaryota</taxon>
        <taxon>Fungi</taxon>
        <taxon>Fungi incertae sedis</taxon>
        <taxon>Chytridiomycota</taxon>
        <taxon>Chytridiomycota incertae sedis</taxon>
        <taxon>Neocallimastigomycetes</taxon>
        <taxon>Neocallimastigales</taxon>
        <taxon>Neocallimastigaceae</taxon>
        <taxon>Anaeromyces</taxon>
    </lineage>
</organism>
<evidence type="ECO:0008006" key="11">
    <source>
        <dbReference type="Google" id="ProtNLM"/>
    </source>
</evidence>
<dbReference type="GO" id="GO:0015205">
    <property type="term" value="F:nucleobase transmembrane transporter activity"/>
    <property type="evidence" value="ECO:0007669"/>
    <property type="project" value="TreeGrafter"/>
</dbReference>
<feature type="transmembrane region" description="Helical" evidence="8">
    <location>
        <begin position="163"/>
        <end position="183"/>
    </location>
</feature>
<dbReference type="SUPFAM" id="SSF103473">
    <property type="entry name" value="MFS general substrate transporter"/>
    <property type="match status" value="1"/>
</dbReference>
<dbReference type="PRINTS" id="PR01130">
    <property type="entry name" value="DERENTRNSPRT"/>
</dbReference>
<dbReference type="PIRSF" id="PIRSF016379">
    <property type="entry name" value="ENT"/>
    <property type="match status" value="1"/>
</dbReference>
<keyword evidence="4 8" id="KW-0812">Transmembrane</keyword>
<feature type="transmembrane region" description="Helical" evidence="8">
    <location>
        <begin position="86"/>
        <end position="108"/>
    </location>
</feature>
<evidence type="ECO:0000313" key="10">
    <source>
        <dbReference type="Proteomes" id="UP000193944"/>
    </source>
</evidence>
<feature type="region of interest" description="Disordered" evidence="7">
    <location>
        <begin position="202"/>
        <end position="230"/>
    </location>
</feature>
<dbReference type="Proteomes" id="UP000193944">
    <property type="component" value="Unassembled WGS sequence"/>
</dbReference>
<evidence type="ECO:0000256" key="3">
    <source>
        <dbReference type="ARBA" id="ARBA00022448"/>
    </source>
</evidence>
<dbReference type="PANTHER" id="PTHR10332:SF88">
    <property type="entry name" value="EQUILIBRATIVE NUCLEOSIDE TRANSPORTER 1, ISOFORM A"/>
    <property type="match status" value="1"/>
</dbReference>
<evidence type="ECO:0000256" key="1">
    <source>
        <dbReference type="ARBA" id="ARBA00004141"/>
    </source>
</evidence>
<evidence type="ECO:0000256" key="5">
    <source>
        <dbReference type="ARBA" id="ARBA00022989"/>
    </source>
</evidence>
<dbReference type="InterPro" id="IPR002259">
    <property type="entry name" value="Eqnu_transpt"/>
</dbReference>
<name>A0A1Y1XMU3_9FUNG</name>
<keyword evidence="6 8" id="KW-0472">Membrane</keyword>
<comment type="caution">
    <text evidence="9">The sequence shown here is derived from an EMBL/GenBank/DDBJ whole genome shotgun (WGS) entry which is preliminary data.</text>
</comment>
<keyword evidence="10" id="KW-1185">Reference proteome</keyword>
<dbReference type="GO" id="GO:0000329">
    <property type="term" value="C:fungal-type vacuole membrane"/>
    <property type="evidence" value="ECO:0007669"/>
    <property type="project" value="TreeGrafter"/>
</dbReference>
<dbReference type="GO" id="GO:0034257">
    <property type="term" value="F:nicotinamide riboside transmembrane transporter activity"/>
    <property type="evidence" value="ECO:0007669"/>
    <property type="project" value="TreeGrafter"/>
</dbReference>
<evidence type="ECO:0000256" key="8">
    <source>
        <dbReference type="SAM" id="Phobius"/>
    </source>
</evidence>
<gene>
    <name evidence="9" type="ORF">BCR32DRAFT_228384</name>
</gene>
<comment type="similarity">
    <text evidence="2">Belongs to the SLC29A/ENT transporter (TC 2.A.57) family.</text>
</comment>
<evidence type="ECO:0000256" key="7">
    <source>
        <dbReference type="SAM" id="MobiDB-lite"/>
    </source>
</evidence>
<dbReference type="OrthoDB" id="10261753at2759"/>
<keyword evidence="5 8" id="KW-1133">Transmembrane helix</keyword>
<evidence type="ECO:0000313" key="9">
    <source>
        <dbReference type="EMBL" id="ORX87080.1"/>
    </source>
</evidence>
<comment type="subcellular location">
    <subcellularLocation>
        <location evidence="1">Membrane</location>
        <topology evidence="1">Multi-pass membrane protein</topology>
    </subcellularLocation>
</comment>
<feature type="transmembrane region" description="Helical" evidence="8">
    <location>
        <begin position="323"/>
        <end position="340"/>
    </location>
</feature>
<protein>
    <recommendedName>
        <fullName evidence="11">Nucleoside transporter</fullName>
    </recommendedName>
</protein>
<feature type="compositionally biased region" description="Low complexity" evidence="7">
    <location>
        <begin position="202"/>
        <end position="216"/>
    </location>
</feature>
<keyword evidence="3" id="KW-0813">Transport</keyword>
<reference evidence="9 10" key="1">
    <citation type="submission" date="2016-08" db="EMBL/GenBank/DDBJ databases">
        <title>A Parts List for Fungal Cellulosomes Revealed by Comparative Genomics.</title>
        <authorList>
            <consortium name="DOE Joint Genome Institute"/>
            <person name="Haitjema C.H."/>
            <person name="Gilmore S.P."/>
            <person name="Henske J.K."/>
            <person name="Solomon K.V."/>
            <person name="De Groot R."/>
            <person name="Kuo A."/>
            <person name="Mondo S.J."/>
            <person name="Salamov A.A."/>
            <person name="Labutti K."/>
            <person name="Zhao Z."/>
            <person name="Chiniquy J."/>
            <person name="Barry K."/>
            <person name="Brewer H.M."/>
            <person name="Purvine S.O."/>
            <person name="Wright A.T."/>
            <person name="Boxma B."/>
            <person name="Van Alen T."/>
            <person name="Hackstein J.H."/>
            <person name="Baker S.E."/>
            <person name="Grigoriev I.V."/>
            <person name="O'Malley M.A."/>
        </authorList>
    </citation>
    <scope>NUCLEOTIDE SEQUENCE [LARGE SCALE GENOMIC DNA]</scope>
    <source>
        <strain evidence="9 10">S4</strain>
    </source>
</reference>